<dbReference type="InterPro" id="IPR035979">
    <property type="entry name" value="RBD_domain_sf"/>
</dbReference>
<dbReference type="KEGG" id="goe:100897540"/>
<evidence type="ECO:0000256" key="6">
    <source>
        <dbReference type="ARBA" id="ARBA00022884"/>
    </source>
</evidence>
<dbReference type="Gene3D" id="3.30.70.330">
    <property type="match status" value="1"/>
</dbReference>
<dbReference type="InterPro" id="IPR036612">
    <property type="entry name" value="KH_dom_type_1_sf"/>
</dbReference>
<gene>
    <name evidence="11" type="primary">LOC100897540</name>
</gene>
<evidence type="ECO:0000256" key="5">
    <source>
        <dbReference type="ARBA" id="ARBA00022845"/>
    </source>
</evidence>
<feature type="domain" description="RRM" evidence="9">
    <location>
        <begin position="28"/>
        <end position="107"/>
    </location>
</feature>
<dbReference type="CDD" id="cd22400">
    <property type="entry name" value="KH-I_IGF2BP_rpt1"/>
    <property type="match status" value="1"/>
</dbReference>
<accession>A0AAJ7WHR9</accession>
<feature type="region of interest" description="Disordered" evidence="8">
    <location>
        <begin position="396"/>
        <end position="436"/>
    </location>
</feature>
<proteinExistence type="inferred from homology"/>
<evidence type="ECO:0000313" key="11">
    <source>
        <dbReference type="RefSeq" id="XP_028967307.1"/>
    </source>
</evidence>
<name>A0AAJ7WHR9_9ACAR</name>
<dbReference type="SUPFAM" id="SSF54928">
    <property type="entry name" value="RNA-binding domain, RBD"/>
    <property type="match status" value="1"/>
</dbReference>
<dbReference type="Gene3D" id="3.30.310.210">
    <property type="match status" value="2"/>
</dbReference>
<dbReference type="Proteomes" id="UP000694867">
    <property type="component" value="Unplaced"/>
</dbReference>
<dbReference type="InterPro" id="IPR012677">
    <property type="entry name" value="Nucleotide-bd_a/b_plait_sf"/>
</dbReference>
<keyword evidence="4" id="KW-0509">mRNA transport</keyword>
<reference evidence="11" key="1">
    <citation type="submission" date="2025-08" db="UniProtKB">
        <authorList>
            <consortium name="RefSeq"/>
        </authorList>
    </citation>
    <scope>IDENTIFICATION</scope>
</reference>
<dbReference type="Pfam" id="PF00076">
    <property type="entry name" value="RRM_1"/>
    <property type="match status" value="1"/>
</dbReference>
<dbReference type="GO" id="GO:0003723">
    <property type="term" value="F:RNA binding"/>
    <property type="evidence" value="ECO:0007669"/>
    <property type="project" value="UniProtKB-UniRule"/>
</dbReference>
<protein>
    <submittedName>
        <fullName evidence="11">Insulin-like growth factor 2 mRNA-binding protein 1</fullName>
    </submittedName>
</protein>
<sequence>MITCNIDVNDGIVNEAIGTLRGRPQGTCKVLVSRISANTNKKEIHSLLSTFGNIISCEVRQNQDKDRSAYYRLLVTFEATEQAQQAVRNLSNYRYGGSFLRLEYYNPNFGDMNGGPNPHHIKNFRRHNGHMAGRGNTGMPNGGHAGDHGGHVGGHRGSGGSMMNGGHMNGSMRSPMAGPGGYYSGHVGHPPPKELPVRMLVPSEMVGAIIGKSGATITSITQQSQAKVEVNKKNAGGIFADGQVDKVINIHGTNEACSQACKRILEVMLQESQQPATNTMNGGTSRRRDEPITLRLLAHNNLVGRVIGRSGIVIKKIMEETNAKINVSQMTDPRERVIVIRGNLEEMSKAQQQITSKMRQCYEQDLQQAMMGGYGGPDLGPPPQQIPPALSYPFHRPPLPPPPPITHPYHGGPNGHHGGPHHPSSFGPPGGPYGRIGMSSPSGHFYPMGDGSVEVAHVWVPSCTVGAIIGTGGSSIREMIRASGCSIKVSQTNAKDEKKTKIDESVAKQNGSENPGDSPSSSSVATEGGHSTKRDGGSVASLPNPSDRRVTVTGSGEAQWKAQCLLYRKVFMEAVQHLDLNPDVSNDPQIQQGHLRIEINVPSNQVGRIIGRGGSTVKDMQRQSGAIIKLPEETSRRAGSPDEAVETPLYIIGDFYAVQAAQRRIRALIARTPPGGPTANGSHAKKHVEETATQKVEGECDQSESQC</sequence>
<feature type="compositionally biased region" description="Basic and acidic residues" evidence="8">
    <location>
        <begin position="494"/>
        <end position="506"/>
    </location>
</feature>
<dbReference type="SUPFAM" id="SSF54791">
    <property type="entry name" value="Eukaryotic type KH-domain (KH-domain type I)"/>
    <property type="match status" value="4"/>
</dbReference>
<keyword evidence="3" id="KW-0677">Repeat</keyword>
<feature type="compositionally biased region" description="Basic and acidic residues" evidence="8">
    <location>
        <begin position="687"/>
        <end position="698"/>
    </location>
</feature>
<feature type="compositionally biased region" description="Low complexity" evidence="8">
    <location>
        <begin position="510"/>
        <end position="523"/>
    </location>
</feature>
<dbReference type="GO" id="GO:0006417">
    <property type="term" value="P:regulation of translation"/>
    <property type="evidence" value="ECO:0007669"/>
    <property type="project" value="UniProtKB-KW"/>
</dbReference>
<evidence type="ECO:0000256" key="3">
    <source>
        <dbReference type="ARBA" id="ARBA00022737"/>
    </source>
</evidence>
<dbReference type="InterPro" id="IPR004087">
    <property type="entry name" value="KH_dom"/>
</dbReference>
<dbReference type="RefSeq" id="XP_028967307.1">
    <property type="nucleotide sequence ID" value="XM_029111474.1"/>
</dbReference>
<dbReference type="Gene3D" id="3.30.1370.10">
    <property type="entry name" value="K Homology domain, type 1"/>
    <property type="match status" value="2"/>
</dbReference>
<dbReference type="PROSITE" id="PS50102">
    <property type="entry name" value="RRM"/>
    <property type="match status" value="1"/>
</dbReference>
<feature type="compositionally biased region" description="Pro residues" evidence="8">
    <location>
        <begin position="396"/>
        <end position="406"/>
    </location>
</feature>
<evidence type="ECO:0000313" key="10">
    <source>
        <dbReference type="Proteomes" id="UP000694867"/>
    </source>
</evidence>
<evidence type="ECO:0000256" key="7">
    <source>
        <dbReference type="PROSITE-ProRule" id="PRU00176"/>
    </source>
</evidence>
<dbReference type="CDD" id="cd22403">
    <property type="entry name" value="KH-I_IGF2BP_rpt4"/>
    <property type="match status" value="1"/>
</dbReference>
<dbReference type="Pfam" id="PF00013">
    <property type="entry name" value="KH_1"/>
    <property type="match status" value="4"/>
</dbReference>
<dbReference type="AlphaFoldDB" id="A0AAJ7WHR9"/>
<evidence type="ECO:0000256" key="4">
    <source>
        <dbReference type="ARBA" id="ARBA00022816"/>
    </source>
</evidence>
<dbReference type="PANTHER" id="PTHR10288">
    <property type="entry name" value="KH DOMAIN CONTAINING RNA BINDING PROTEIN"/>
    <property type="match status" value="1"/>
</dbReference>
<comment type="similarity">
    <text evidence="1">Belongs to the RRM IMP/VICKZ family.</text>
</comment>
<dbReference type="GO" id="GO:0051028">
    <property type="term" value="P:mRNA transport"/>
    <property type="evidence" value="ECO:0007669"/>
    <property type="project" value="UniProtKB-KW"/>
</dbReference>
<keyword evidence="2" id="KW-0813">Transport</keyword>
<evidence type="ECO:0000256" key="1">
    <source>
        <dbReference type="ARBA" id="ARBA00009094"/>
    </source>
</evidence>
<keyword evidence="6 7" id="KW-0694">RNA-binding</keyword>
<dbReference type="InterPro" id="IPR004088">
    <property type="entry name" value="KH_dom_type_1"/>
</dbReference>
<dbReference type="GeneID" id="100897540"/>
<evidence type="ECO:0000259" key="9">
    <source>
        <dbReference type="PROSITE" id="PS50102"/>
    </source>
</evidence>
<keyword evidence="10" id="KW-1185">Reference proteome</keyword>
<evidence type="ECO:0000256" key="2">
    <source>
        <dbReference type="ARBA" id="ARBA00022448"/>
    </source>
</evidence>
<feature type="region of interest" description="Disordered" evidence="8">
    <location>
        <begin position="671"/>
        <end position="707"/>
    </location>
</feature>
<dbReference type="PROSITE" id="PS50084">
    <property type="entry name" value="KH_TYPE_1"/>
    <property type="match status" value="4"/>
</dbReference>
<dbReference type="SMART" id="SM00322">
    <property type="entry name" value="KH"/>
    <property type="match status" value="4"/>
</dbReference>
<dbReference type="CTD" id="32009"/>
<dbReference type="InterPro" id="IPR000504">
    <property type="entry name" value="RRM_dom"/>
</dbReference>
<evidence type="ECO:0000256" key="8">
    <source>
        <dbReference type="SAM" id="MobiDB-lite"/>
    </source>
</evidence>
<feature type="region of interest" description="Disordered" evidence="8">
    <location>
        <begin position="491"/>
        <end position="554"/>
    </location>
</feature>
<keyword evidence="5" id="KW-0810">Translation regulation</keyword>
<organism evidence="10 11">
    <name type="scientific">Galendromus occidentalis</name>
    <name type="common">western predatory mite</name>
    <dbReference type="NCBI Taxonomy" id="34638"/>
    <lineage>
        <taxon>Eukaryota</taxon>
        <taxon>Metazoa</taxon>
        <taxon>Ecdysozoa</taxon>
        <taxon>Arthropoda</taxon>
        <taxon>Chelicerata</taxon>
        <taxon>Arachnida</taxon>
        <taxon>Acari</taxon>
        <taxon>Parasitiformes</taxon>
        <taxon>Mesostigmata</taxon>
        <taxon>Gamasina</taxon>
        <taxon>Phytoseioidea</taxon>
        <taxon>Phytoseiidae</taxon>
        <taxon>Typhlodrominae</taxon>
        <taxon>Galendromus</taxon>
    </lineage>
</organism>
<dbReference type="SMART" id="SM00360">
    <property type="entry name" value="RRM"/>
    <property type="match status" value="1"/>
</dbReference>